<keyword evidence="2" id="KW-1185">Reference proteome</keyword>
<organism evidence="1 2">
    <name type="scientific">Mesonia sediminis</name>
    <dbReference type="NCBI Taxonomy" id="1703946"/>
    <lineage>
        <taxon>Bacteria</taxon>
        <taxon>Pseudomonadati</taxon>
        <taxon>Bacteroidota</taxon>
        <taxon>Flavobacteriia</taxon>
        <taxon>Flavobacteriales</taxon>
        <taxon>Flavobacteriaceae</taxon>
        <taxon>Mesonia</taxon>
    </lineage>
</organism>
<sequence length="102" mass="11863">MPSITAPLKDNEFIRQFEAQVDQVFIAIEYSKQERKIFLSRLHQNPPEGLTTVQVDAFLEQVFDYVRSLGRLKIVPTGKEVARFFKARKKQYDDLIPMGMSL</sequence>
<name>A0ABW5SIX7_9FLAO</name>
<dbReference type="EMBL" id="JBHULZ010000041">
    <property type="protein sequence ID" value="MFD2698570.1"/>
    <property type="molecule type" value="Genomic_DNA"/>
</dbReference>
<protein>
    <submittedName>
        <fullName evidence="1">N-acetyltransferase</fullName>
    </submittedName>
</protein>
<comment type="caution">
    <text evidence="1">The sequence shown here is derived from an EMBL/GenBank/DDBJ whole genome shotgun (WGS) entry which is preliminary data.</text>
</comment>
<dbReference type="RefSeq" id="WP_379048304.1">
    <property type="nucleotide sequence ID" value="NZ_JBHULZ010000041.1"/>
</dbReference>
<proteinExistence type="predicted"/>
<gene>
    <name evidence="1" type="ORF">ACFSQ0_11255</name>
</gene>
<evidence type="ECO:0000313" key="2">
    <source>
        <dbReference type="Proteomes" id="UP001597357"/>
    </source>
</evidence>
<dbReference type="Proteomes" id="UP001597357">
    <property type="component" value="Unassembled WGS sequence"/>
</dbReference>
<accession>A0ABW5SIX7</accession>
<evidence type="ECO:0000313" key="1">
    <source>
        <dbReference type="EMBL" id="MFD2698570.1"/>
    </source>
</evidence>
<reference evidence="2" key="1">
    <citation type="journal article" date="2019" name="Int. J. Syst. Evol. Microbiol.">
        <title>The Global Catalogue of Microorganisms (GCM) 10K type strain sequencing project: providing services to taxonomists for standard genome sequencing and annotation.</title>
        <authorList>
            <consortium name="The Broad Institute Genomics Platform"/>
            <consortium name="The Broad Institute Genome Sequencing Center for Infectious Disease"/>
            <person name="Wu L."/>
            <person name="Ma J."/>
        </authorList>
    </citation>
    <scope>NUCLEOTIDE SEQUENCE [LARGE SCALE GENOMIC DNA]</scope>
    <source>
        <strain evidence="2">KCTC 42255</strain>
    </source>
</reference>